<keyword evidence="2" id="KW-1185">Reference proteome</keyword>
<dbReference type="GeneID" id="40085614"/>
<dbReference type="KEGG" id="vg:40085614"/>
<protein>
    <submittedName>
        <fullName evidence="1">Uncharacterized protein</fullName>
    </submittedName>
</protein>
<sequence>MTQPWPVLVWPEVKTPNKSGFALGEISMMTVPGSITPKSNIVLHLILEAKRRAESENRA</sequence>
<proteinExistence type="predicted"/>
<evidence type="ECO:0000313" key="1">
    <source>
        <dbReference type="EMBL" id="ARW57628.1"/>
    </source>
</evidence>
<evidence type="ECO:0000313" key="2">
    <source>
        <dbReference type="Proteomes" id="UP000225148"/>
    </source>
</evidence>
<dbReference type="EMBL" id="MF036690">
    <property type="protein sequence ID" value="ARW57628.1"/>
    <property type="molecule type" value="Genomic_DNA"/>
</dbReference>
<dbReference type="Proteomes" id="UP000225148">
    <property type="component" value="Segment"/>
</dbReference>
<organism evidence="1 2">
    <name type="scientific">Serratia phage CHI14</name>
    <dbReference type="NCBI Taxonomy" id="2006941"/>
    <lineage>
        <taxon>Viruses</taxon>
        <taxon>Duplodnaviria</taxon>
        <taxon>Heunggongvirae</taxon>
        <taxon>Uroviricota</taxon>
        <taxon>Caudoviricetes</taxon>
        <taxon>Pantevenvirales</taxon>
        <taxon>Straboviridae</taxon>
        <taxon>Tevenvirinae</taxon>
        <taxon>Winklervirus</taxon>
        <taxon>Winklervirus chi14</taxon>
    </lineage>
</organism>
<accession>A0A1Z1LXU2</accession>
<name>A0A1Z1LXU2_9CAUD</name>
<reference evidence="1 2" key="1">
    <citation type="submission" date="2017-04" db="EMBL/GenBank/DDBJ databases">
        <title>Environmental T4-family bacteriophages evolve to escape abortive infection via multiple routes in a bacterial host employing altruistic suicide through Type III toxin-antitoxin systems.</title>
        <authorList>
            <person name="Chen B."/>
            <person name="Salmond G.P.C."/>
            <person name="Akusobi C."/>
            <person name="Fang X."/>
        </authorList>
    </citation>
    <scope>NUCLEOTIDE SEQUENCE [LARGE SCALE GENOMIC DNA]</scope>
</reference>
<dbReference type="RefSeq" id="YP_009609530.1">
    <property type="nucleotide sequence ID" value="NC_041996.1"/>
</dbReference>